<evidence type="ECO:0000256" key="1">
    <source>
        <dbReference type="ARBA" id="ARBA00005513"/>
    </source>
</evidence>
<keyword evidence="15" id="KW-0175">Coiled coil</keyword>
<name>A0A6N3DX35_9CLOT</name>
<keyword evidence="3 13" id="KW-1003">Cell membrane</keyword>
<dbReference type="InterPro" id="IPR028987">
    <property type="entry name" value="ATP_synth_B-like_membr_sf"/>
</dbReference>
<dbReference type="GO" id="GO:0046961">
    <property type="term" value="F:proton-transporting ATPase activity, rotational mechanism"/>
    <property type="evidence" value="ECO:0007669"/>
    <property type="project" value="TreeGrafter"/>
</dbReference>
<evidence type="ECO:0000256" key="12">
    <source>
        <dbReference type="ARBA" id="ARBA00037847"/>
    </source>
</evidence>
<dbReference type="CDD" id="cd06503">
    <property type="entry name" value="ATP-synt_Fo_b"/>
    <property type="match status" value="1"/>
</dbReference>
<dbReference type="RefSeq" id="WP_156561314.1">
    <property type="nucleotide sequence ID" value="NZ_CACRTV010000050.1"/>
</dbReference>
<dbReference type="AlphaFoldDB" id="A0A6N3DX35"/>
<dbReference type="InterPro" id="IPR005864">
    <property type="entry name" value="ATP_synth_F0_bsu_bac"/>
</dbReference>
<gene>
    <name evidence="13 16" type="primary">atpF</name>
    <name evidence="16" type="ORF">CPLFYP93_01993</name>
</gene>
<dbReference type="PANTHER" id="PTHR33445:SF1">
    <property type="entry name" value="ATP SYNTHASE SUBUNIT B"/>
    <property type="match status" value="1"/>
</dbReference>
<evidence type="ECO:0000256" key="10">
    <source>
        <dbReference type="ARBA" id="ARBA00023310"/>
    </source>
</evidence>
<proteinExistence type="inferred from homology"/>
<dbReference type="SUPFAM" id="SSF81573">
    <property type="entry name" value="F1F0 ATP synthase subunit B, membrane domain"/>
    <property type="match status" value="1"/>
</dbReference>
<evidence type="ECO:0000256" key="15">
    <source>
        <dbReference type="SAM" id="Coils"/>
    </source>
</evidence>
<dbReference type="NCBIfam" id="TIGR01144">
    <property type="entry name" value="ATP_synt_b"/>
    <property type="match status" value="1"/>
</dbReference>
<evidence type="ECO:0000256" key="4">
    <source>
        <dbReference type="ARBA" id="ARBA00022547"/>
    </source>
</evidence>
<dbReference type="Pfam" id="PF00430">
    <property type="entry name" value="ATP-synt_B"/>
    <property type="match status" value="1"/>
</dbReference>
<dbReference type="InterPro" id="IPR050059">
    <property type="entry name" value="ATP_synthase_B_chain"/>
</dbReference>
<keyword evidence="6 13" id="KW-0375">Hydrogen ion transport</keyword>
<dbReference type="EMBL" id="CACRTV010000050">
    <property type="protein sequence ID" value="VYU32892.1"/>
    <property type="molecule type" value="Genomic_DNA"/>
</dbReference>
<dbReference type="GO" id="GO:0045259">
    <property type="term" value="C:proton-transporting ATP synthase complex"/>
    <property type="evidence" value="ECO:0007669"/>
    <property type="project" value="UniProtKB-KW"/>
</dbReference>
<organism evidence="16">
    <name type="scientific">Clostridium paraputrificum</name>
    <dbReference type="NCBI Taxonomy" id="29363"/>
    <lineage>
        <taxon>Bacteria</taxon>
        <taxon>Bacillati</taxon>
        <taxon>Bacillota</taxon>
        <taxon>Clostridia</taxon>
        <taxon>Eubacteriales</taxon>
        <taxon>Clostridiaceae</taxon>
        <taxon>Clostridium</taxon>
    </lineage>
</organism>
<keyword evidence="5 13" id="KW-0812">Transmembrane</keyword>
<keyword evidence="10 13" id="KW-0066">ATP synthesis</keyword>
<comment type="function">
    <text evidence="11 13">F(1)F(0) ATP synthase produces ATP from ADP in the presence of a proton or sodium gradient. F-type ATPases consist of two structural domains, F(1) containing the extramembraneous catalytic core and F(0) containing the membrane proton channel, linked together by a central stalk and a peripheral stalk. During catalysis, ATP synthesis in the catalytic domain of F(1) is coupled via a rotary mechanism of the central stalk subunits to proton translocation.</text>
</comment>
<keyword evidence="8 13" id="KW-0406">Ion transport</keyword>
<dbReference type="NCBIfam" id="NF009992">
    <property type="entry name" value="PRK13461.1"/>
    <property type="match status" value="1"/>
</dbReference>
<evidence type="ECO:0000256" key="6">
    <source>
        <dbReference type="ARBA" id="ARBA00022781"/>
    </source>
</evidence>
<protein>
    <recommendedName>
        <fullName evidence="13">ATP synthase subunit b</fullName>
    </recommendedName>
    <alternativeName>
        <fullName evidence="13">ATP synthase F(0) sector subunit b</fullName>
    </alternativeName>
    <alternativeName>
        <fullName evidence="13">ATPase subunit I</fullName>
    </alternativeName>
    <alternativeName>
        <fullName evidence="13">F-type ATPase subunit b</fullName>
        <shortName evidence="13">F-ATPase subunit b</shortName>
    </alternativeName>
</protein>
<dbReference type="GO" id="GO:0012505">
    <property type="term" value="C:endomembrane system"/>
    <property type="evidence" value="ECO:0007669"/>
    <property type="project" value="UniProtKB-SubCell"/>
</dbReference>
<evidence type="ECO:0000313" key="16">
    <source>
        <dbReference type="EMBL" id="VYU32892.1"/>
    </source>
</evidence>
<dbReference type="HAMAP" id="MF_01398">
    <property type="entry name" value="ATP_synth_b_bprime"/>
    <property type="match status" value="1"/>
</dbReference>
<evidence type="ECO:0000256" key="5">
    <source>
        <dbReference type="ARBA" id="ARBA00022692"/>
    </source>
</evidence>
<dbReference type="InterPro" id="IPR002146">
    <property type="entry name" value="ATP_synth_b/b'su_bac/chlpt"/>
</dbReference>
<evidence type="ECO:0000256" key="11">
    <source>
        <dbReference type="ARBA" id="ARBA00025198"/>
    </source>
</evidence>
<comment type="similarity">
    <text evidence="1 13 14">Belongs to the ATPase B chain family.</text>
</comment>
<dbReference type="GO" id="GO:0005886">
    <property type="term" value="C:plasma membrane"/>
    <property type="evidence" value="ECO:0007669"/>
    <property type="project" value="UniProtKB-SubCell"/>
</dbReference>
<evidence type="ECO:0000256" key="8">
    <source>
        <dbReference type="ARBA" id="ARBA00023065"/>
    </source>
</evidence>
<sequence length="159" mass="18510">MNIDPSVLLMTLINFFILVLILKHFFWEKIGIAIQEREDYIQEQLSNAEDESQKARLYLIENERILKSSKEEGKKIIEKKKQKANKVYSEIVDDANKEAKAIVDRARLEIEREKEKAQYEIKKQVVNLAIELSAKALEEKLEDSTQRELIGDFITKVGS</sequence>
<keyword evidence="7 13" id="KW-1133">Transmembrane helix</keyword>
<keyword evidence="9 13" id="KW-0472">Membrane</keyword>
<evidence type="ECO:0000256" key="7">
    <source>
        <dbReference type="ARBA" id="ARBA00022989"/>
    </source>
</evidence>
<feature type="transmembrane region" description="Helical" evidence="13">
    <location>
        <begin position="6"/>
        <end position="27"/>
    </location>
</feature>
<evidence type="ECO:0000256" key="14">
    <source>
        <dbReference type="RuleBase" id="RU003848"/>
    </source>
</evidence>
<dbReference type="Gene3D" id="1.20.5.620">
    <property type="entry name" value="F1F0 ATP synthase subunit B, membrane domain"/>
    <property type="match status" value="1"/>
</dbReference>
<evidence type="ECO:0000256" key="9">
    <source>
        <dbReference type="ARBA" id="ARBA00023136"/>
    </source>
</evidence>
<feature type="coiled-coil region" evidence="15">
    <location>
        <begin position="96"/>
        <end position="147"/>
    </location>
</feature>
<evidence type="ECO:0000256" key="13">
    <source>
        <dbReference type="HAMAP-Rule" id="MF_01398"/>
    </source>
</evidence>
<accession>A0A6N3DX35</accession>
<keyword evidence="4 13" id="KW-0138">CF(0)</keyword>
<comment type="function">
    <text evidence="13">Component of the F(0) channel, it forms part of the peripheral stalk, linking F(1) to F(0).</text>
</comment>
<reference evidence="16" key="1">
    <citation type="submission" date="2019-11" db="EMBL/GenBank/DDBJ databases">
        <authorList>
            <person name="Feng L."/>
        </authorList>
    </citation>
    <scope>NUCLEOTIDE SEQUENCE</scope>
    <source>
        <strain evidence="16">CParaputrificumLFYP93</strain>
    </source>
</reference>
<dbReference type="GO" id="GO:0046933">
    <property type="term" value="F:proton-transporting ATP synthase activity, rotational mechanism"/>
    <property type="evidence" value="ECO:0007669"/>
    <property type="project" value="UniProtKB-UniRule"/>
</dbReference>
<comment type="subcellular location">
    <subcellularLocation>
        <location evidence="13">Cell membrane</location>
        <topology evidence="13">Single-pass membrane protein</topology>
    </subcellularLocation>
    <subcellularLocation>
        <location evidence="12">Endomembrane system</location>
        <topology evidence="12">Single-pass membrane protein</topology>
    </subcellularLocation>
</comment>
<evidence type="ECO:0000256" key="3">
    <source>
        <dbReference type="ARBA" id="ARBA00022475"/>
    </source>
</evidence>
<comment type="subunit">
    <text evidence="13">F-type ATPases have 2 components, F(1) - the catalytic core - and F(0) - the membrane proton channel. F(1) has five subunits: alpha(3), beta(3), gamma(1), delta(1), epsilon(1). F(0) has three main subunits: a(1), b(2) and c(10-14). The alpha and beta chains form an alternating ring which encloses part of the gamma chain. F(1) is attached to F(0) by a central stalk formed by the gamma and epsilon chains, while a peripheral stalk is formed by the delta and b chains.</text>
</comment>
<evidence type="ECO:0000256" key="2">
    <source>
        <dbReference type="ARBA" id="ARBA00022448"/>
    </source>
</evidence>
<dbReference type="PANTHER" id="PTHR33445">
    <property type="entry name" value="ATP SYNTHASE SUBUNIT B', CHLOROPLASTIC"/>
    <property type="match status" value="1"/>
</dbReference>
<keyword evidence="2 13" id="KW-0813">Transport</keyword>